<dbReference type="Proteomes" id="UP000502297">
    <property type="component" value="Chromosome"/>
</dbReference>
<keyword evidence="2" id="KW-1185">Reference proteome</keyword>
<dbReference type="KEGG" id="asha:G8E00_09215"/>
<accession>A0A6G8RW82</accession>
<gene>
    <name evidence="1" type="ORF">G8E00_09215</name>
</gene>
<dbReference type="AlphaFoldDB" id="A0A6G8RW82"/>
<dbReference type="EMBL" id="CP049801">
    <property type="protein sequence ID" value="QIO06121.1"/>
    <property type="molecule type" value="Genomic_DNA"/>
</dbReference>
<evidence type="ECO:0000313" key="1">
    <source>
        <dbReference type="EMBL" id="QIO06121.1"/>
    </source>
</evidence>
<sequence>MEKYLVVIAVVAALIVLIAYTQINADSNSKQGTFLGKLKSTFPQYMIIEKFGSYMICEINHRNEPEELVIIRFDENQKKNIRTFGRRVTLTYPKQPSMGEIKKDAAPYLK</sequence>
<organism evidence="1 2">
    <name type="scientific">Acinetobacter shaoyimingii</name>
    <dbReference type="NCBI Taxonomy" id="2715164"/>
    <lineage>
        <taxon>Bacteria</taxon>
        <taxon>Pseudomonadati</taxon>
        <taxon>Pseudomonadota</taxon>
        <taxon>Gammaproteobacteria</taxon>
        <taxon>Moraxellales</taxon>
        <taxon>Moraxellaceae</taxon>
        <taxon>Acinetobacter</taxon>
    </lineage>
</organism>
<proteinExistence type="predicted"/>
<name>A0A6G8RW82_9GAMM</name>
<dbReference type="RefSeq" id="WP_166223929.1">
    <property type="nucleotide sequence ID" value="NZ_CP049801.1"/>
</dbReference>
<reference evidence="1 2" key="1">
    <citation type="submission" date="2020-03" db="EMBL/GenBank/DDBJ databases">
        <authorList>
            <person name="Zhu W."/>
        </authorList>
    </citation>
    <scope>NUCLEOTIDE SEQUENCE [LARGE SCALE GENOMIC DNA]</scope>
    <source>
        <strain evidence="1 2">323-1</strain>
    </source>
</reference>
<protein>
    <submittedName>
        <fullName evidence="1">Uncharacterized protein</fullName>
    </submittedName>
</protein>
<evidence type="ECO:0000313" key="2">
    <source>
        <dbReference type="Proteomes" id="UP000502297"/>
    </source>
</evidence>